<evidence type="ECO:0000313" key="2">
    <source>
        <dbReference type="Proteomes" id="UP000324800"/>
    </source>
</evidence>
<sequence length="483" mass="54140">MDLIKSLVRKVARVTKVCPRIEDDFMGKKGCEVYVCLQTGEVQTTIRASQAEIRTFRDSVPNTPIPIETKQMRPVKRKREDEERIVQASSTLQAQLQQQKFQYAKFNSIEDQMVAQELSSTFKGILRQEAGKLDVLNYQMQPVARQKLFDEITWSGANTIFPKPEAPPALPEEWPEYASLTLEATSAVTQSLAGKIIQIAGGDTQEVVVKLFKVFKASLLSVEDAQRERESEIRCFQSGTTAEDILSSQSKEQFKKSAKTVQVGQGSLDKQLTEAKYIRSQSSFSRYEVVRRESQATVLATDRNEAVCWESLAKDSAIDRSEAVRLESLALDFAIDRNEALGRESQVLDPAVDRNDALRRESQAQDLAVDRNEVMHLKSLALETAINENEAIYLDSLALETALDRNQAMCLESLILNPAINRNEAVHLESQALDPAIDRNEAAHLESLVKNPAIDRNEAARLESLAKDLAIIRNETVRLESLT</sequence>
<proteinExistence type="predicted"/>
<comment type="caution">
    <text evidence="1">The sequence shown here is derived from an EMBL/GenBank/DDBJ whole genome shotgun (WGS) entry which is preliminary data.</text>
</comment>
<evidence type="ECO:0000313" key="1">
    <source>
        <dbReference type="EMBL" id="KAA6365363.1"/>
    </source>
</evidence>
<reference evidence="1 2" key="1">
    <citation type="submission" date="2019-03" db="EMBL/GenBank/DDBJ databases">
        <title>Single cell metagenomics reveals metabolic interactions within the superorganism composed of flagellate Streblomastix strix and complex community of Bacteroidetes bacteria on its surface.</title>
        <authorList>
            <person name="Treitli S.C."/>
            <person name="Kolisko M."/>
            <person name="Husnik F."/>
            <person name="Keeling P."/>
            <person name="Hampl V."/>
        </authorList>
    </citation>
    <scope>NUCLEOTIDE SEQUENCE [LARGE SCALE GENOMIC DNA]</scope>
    <source>
        <strain evidence="1">ST1C</strain>
    </source>
</reference>
<name>A0A5J4U541_9EUKA</name>
<accession>A0A5J4U541</accession>
<dbReference type="AlphaFoldDB" id="A0A5J4U541"/>
<organism evidence="1 2">
    <name type="scientific">Streblomastix strix</name>
    <dbReference type="NCBI Taxonomy" id="222440"/>
    <lineage>
        <taxon>Eukaryota</taxon>
        <taxon>Metamonada</taxon>
        <taxon>Preaxostyla</taxon>
        <taxon>Oxymonadida</taxon>
        <taxon>Streblomastigidae</taxon>
        <taxon>Streblomastix</taxon>
    </lineage>
</organism>
<dbReference type="EMBL" id="SNRW01020533">
    <property type="protein sequence ID" value="KAA6365363.1"/>
    <property type="molecule type" value="Genomic_DNA"/>
</dbReference>
<protein>
    <submittedName>
        <fullName evidence="1">Uncharacterized protein</fullName>
    </submittedName>
</protein>
<feature type="non-terminal residue" evidence="1">
    <location>
        <position position="483"/>
    </location>
</feature>
<gene>
    <name evidence="1" type="ORF">EZS28_039110</name>
</gene>
<dbReference type="Proteomes" id="UP000324800">
    <property type="component" value="Unassembled WGS sequence"/>
</dbReference>